<feature type="signal peptide" evidence="1">
    <location>
        <begin position="1"/>
        <end position="26"/>
    </location>
</feature>
<reference evidence="3" key="1">
    <citation type="submission" date="2022-03" db="EMBL/GenBank/DDBJ databases">
        <title>De novo assembled genomes of Belliella spp. (Cyclobacteriaceae) strains.</title>
        <authorList>
            <person name="Szabo A."/>
            <person name="Korponai K."/>
            <person name="Felfoldi T."/>
        </authorList>
    </citation>
    <scope>NUCLEOTIDE SEQUENCE</scope>
    <source>
        <strain evidence="3">DSM 111903</strain>
    </source>
</reference>
<keyword evidence="1" id="KW-0732">Signal</keyword>
<dbReference type="RefSeq" id="WP_241409343.1">
    <property type="nucleotide sequence ID" value="NZ_JAKZGO010000001.1"/>
</dbReference>
<dbReference type="InterPro" id="IPR051781">
    <property type="entry name" value="Metallo-dep_Hydrolase"/>
</dbReference>
<dbReference type="PANTHER" id="PTHR43135">
    <property type="entry name" value="ALPHA-D-RIBOSE 1-METHYLPHOSPHONATE 5-TRIPHOSPHATE DIPHOSPHATASE"/>
    <property type="match status" value="1"/>
</dbReference>
<dbReference type="PANTHER" id="PTHR43135:SF3">
    <property type="entry name" value="ALPHA-D-RIBOSE 1-METHYLPHOSPHONATE 5-TRIPHOSPHATE DIPHOSPHATASE"/>
    <property type="match status" value="1"/>
</dbReference>
<evidence type="ECO:0000259" key="2">
    <source>
        <dbReference type="Pfam" id="PF01979"/>
    </source>
</evidence>
<proteinExistence type="predicted"/>
<gene>
    <name evidence="3" type="ORF">MM213_00580</name>
</gene>
<evidence type="ECO:0000313" key="3">
    <source>
        <dbReference type="EMBL" id="MCH7411961.1"/>
    </source>
</evidence>
<name>A0ABS9V6C0_9BACT</name>
<sequence>MSKAQSIALKLIITFLLFSFSVFAYATQYNQTKNILINQVNVFDGKSKNLLLKRNILIEGNKITKISVDPITVGENVILIDGTGKTIIPGLIDVHVHMIFGSLSMLQMASPDLGEDVIFKNVSTQSENMLLRGFTSVRDAGGPIFPLKKAIDEGQVSGPRIWPSGATISQTSGHGDMRLPHEKSRRFFGPISRAESVGATFIADGRDEVLTAVRENLREGASQIKIMAGGGTSSAYDPLDVTQYTFDEMKAAVDAAEDWGTYVTVHAYTNRAVQRAIKAGVKCVEHGQLLDKKTLKLMKRKGVWLSTQRLVDNTSDMDESRIIKRAPVLEGQQVIWPLAKKLKMKLAWGTDFLFEPSLMDTQNDYIVKLEKWFTPYEILKMVTHDNAQLLALSGLRSPYSGKLGVIEEGALADMILIDGNPLENIGILSQYADKFSVIIKDGKVVKNNAE</sequence>
<dbReference type="EMBL" id="JAKZGO010000001">
    <property type="protein sequence ID" value="MCH7411961.1"/>
    <property type="molecule type" value="Genomic_DNA"/>
</dbReference>
<evidence type="ECO:0000256" key="1">
    <source>
        <dbReference type="SAM" id="SignalP"/>
    </source>
</evidence>
<organism evidence="3 4">
    <name type="scientific">Belliella alkalica</name>
    <dbReference type="NCBI Taxonomy" id="1730871"/>
    <lineage>
        <taxon>Bacteria</taxon>
        <taxon>Pseudomonadati</taxon>
        <taxon>Bacteroidota</taxon>
        <taxon>Cytophagia</taxon>
        <taxon>Cytophagales</taxon>
        <taxon>Cyclobacteriaceae</taxon>
        <taxon>Belliella</taxon>
    </lineage>
</organism>
<dbReference type="CDD" id="cd01299">
    <property type="entry name" value="Met_dep_hydrolase_A"/>
    <property type="match status" value="1"/>
</dbReference>
<comment type="caution">
    <text evidence="3">The sequence shown here is derived from an EMBL/GenBank/DDBJ whole genome shotgun (WGS) entry which is preliminary data.</text>
</comment>
<dbReference type="InterPro" id="IPR057744">
    <property type="entry name" value="OTAase-like"/>
</dbReference>
<feature type="domain" description="Amidohydrolase-related" evidence="2">
    <location>
        <begin position="86"/>
        <end position="444"/>
    </location>
</feature>
<evidence type="ECO:0000313" key="4">
    <source>
        <dbReference type="Proteomes" id="UP001165430"/>
    </source>
</evidence>
<feature type="chain" id="PRO_5047489334" evidence="1">
    <location>
        <begin position="27"/>
        <end position="450"/>
    </location>
</feature>
<dbReference type="InterPro" id="IPR006680">
    <property type="entry name" value="Amidohydro-rel"/>
</dbReference>
<accession>A0ABS9V6C0</accession>
<dbReference type="InterPro" id="IPR011059">
    <property type="entry name" value="Metal-dep_hydrolase_composite"/>
</dbReference>
<protein>
    <submittedName>
        <fullName evidence="3">Amidohydrolase family protein</fullName>
    </submittedName>
</protein>
<dbReference type="Pfam" id="PF01979">
    <property type="entry name" value="Amidohydro_1"/>
    <property type="match status" value="1"/>
</dbReference>
<dbReference type="SUPFAM" id="SSF51556">
    <property type="entry name" value="Metallo-dependent hydrolases"/>
    <property type="match status" value="1"/>
</dbReference>
<dbReference type="SUPFAM" id="SSF51338">
    <property type="entry name" value="Composite domain of metallo-dependent hydrolases"/>
    <property type="match status" value="1"/>
</dbReference>
<keyword evidence="4" id="KW-1185">Reference proteome</keyword>
<dbReference type="Proteomes" id="UP001165430">
    <property type="component" value="Unassembled WGS sequence"/>
</dbReference>
<dbReference type="Gene3D" id="3.20.20.140">
    <property type="entry name" value="Metal-dependent hydrolases"/>
    <property type="match status" value="1"/>
</dbReference>
<dbReference type="Gene3D" id="2.30.40.10">
    <property type="entry name" value="Urease, subunit C, domain 1"/>
    <property type="match status" value="1"/>
</dbReference>
<dbReference type="InterPro" id="IPR032466">
    <property type="entry name" value="Metal_Hydrolase"/>
</dbReference>